<dbReference type="InterPro" id="IPR002903">
    <property type="entry name" value="RsmH"/>
</dbReference>
<dbReference type="InterPro" id="IPR029063">
    <property type="entry name" value="SAM-dependent_MTases_sf"/>
</dbReference>
<dbReference type="GO" id="GO:0005737">
    <property type="term" value="C:cytoplasm"/>
    <property type="evidence" value="ECO:0007669"/>
    <property type="project" value="TreeGrafter"/>
</dbReference>
<gene>
    <name evidence="1" type="ORF">OVA965_LOCUS1721</name>
    <name evidence="2" type="ORF">TMI583_LOCUS1721</name>
</gene>
<dbReference type="AlphaFoldDB" id="A0A8S2GIN3"/>
<dbReference type="Proteomes" id="UP000677228">
    <property type="component" value="Unassembled WGS sequence"/>
</dbReference>
<name>A0A8S2GIN3_9BILA</name>
<proteinExistence type="predicted"/>
<dbReference type="SUPFAM" id="SSF53335">
    <property type="entry name" value="S-adenosyl-L-methionine-dependent methyltransferases"/>
    <property type="match status" value="1"/>
</dbReference>
<evidence type="ECO:0000313" key="3">
    <source>
        <dbReference type="Proteomes" id="UP000682733"/>
    </source>
</evidence>
<reference evidence="2" key="1">
    <citation type="submission" date="2021-02" db="EMBL/GenBank/DDBJ databases">
        <authorList>
            <person name="Nowell W R."/>
        </authorList>
    </citation>
    <scope>NUCLEOTIDE SEQUENCE</scope>
</reference>
<dbReference type="EMBL" id="CAJOBA010000335">
    <property type="protein sequence ID" value="CAF3523926.1"/>
    <property type="molecule type" value="Genomic_DNA"/>
</dbReference>
<sequence>MEVNQELEQLRQGLDQAIARLANGGTLAVISFHSLEDRIVKQKFKDLTSSHVPKEVPIIADQSLRFKLALRNALKPSAEEIALNTRARSAILRAIQKKELA</sequence>
<dbReference type="EMBL" id="CAJNOK010000335">
    <property type="protein sequence ID" value="CAF0745958.1"/>
    <property type="molecule type" value="Genomic_DNA"/>
</dbReference>
<dbReference type="Pfam" id="PF01795">
    <property type="entry name" value="Methyltransf_5"/>
    <property type="match status" value="1"/>
</dbReference>
<dbReference type="GO" id="GO:0070475">
    <property type="term" value="P:rRNA base methylation"/>
    <property type="evidence" value="ECO:0007669"/>
    <property type="project" value="TreeGrafter"/>
</dbReference>
<organism evidence="2 3">
    <name type="scientific">Didymodactylos carnosus</name>
    <dbReference type="NCBI Taxonomy" id="1234261"/>
    <lineage>
        <taxon>Eukaryota</taxon>
        <taxon>Metazoa</taxon>
        <taxon>Spiralia</taxon>
        <taxon>Gnathifera</taxon>
        <taxon>Rotifera</taxon>
        <taxon>Eurotatoria</taxon>
        <taxon>Bdelloidea</taxon>
        <taxon>Philodinida</taxon>
        <taxon>Philodinidae</taxon>
        <taxon>Didymodactylos</taxon>
    </lineage>
</organism>
<comment type="caution">
    <text evidence="2">The sequence shown here is derived from an EMBL/GenBank/DDBJ whole genome shotgun (WGS) entry which is preliminary data.</text>
</comment>
<dbReference type="Gene3D" id="3.40.50.150">
    <property type="entry name" value="Vaccinia Virus protein VP39"/>
    <property type="match status" value="1"/>
</dbReference>
<evidence type="ECO:0000313" key="2">
    <source>
        <dbReference type="EMBL" id="CAF3523926.1"/>
    </source>
</evidence>
<dbReference type="Proteomes" id="UP000682733">
    <property type="component" value="Unassembled WGS sequence"/>
</dbReference>
<dbReference type="GO" id="GO:0071424">
    <property type="term" value="F:rRNA (cytosine-N4-)-methyltransferase activity"/>
    <property type="evidence" value="ECO:0007669"/>
    <property type="project" value="TreeGrafter"/>
</dbReference>
<dbReference type="PANTHER" id="PTHR11265">
    <property type="entry name" value="S-ADENOSYL-METHYLTRANSFERASE MRAW"/>
    <property type="match status" value="1"/>
</dbReference>
<evidence type="ECO:0008006" key="4">
    <source>
        <dbReference type="Google" id="ProtNLM"/>
    </source>
</evidence>
<protein>
    <recommendedName>
        <fullName evidence="4">16S rRNA (Cytosine(1402)-N(4))-methyltransferase</fullName>
    </recommendedName>
</protein>
<accession>A0A8S2GIN3</accession>
<evidence type="ECO:0000313" key="1">
    <source>
        <dbReference type="EMBL" id="CAF0745958.1"/>
    </source>
</evidence>
<dbReference type="PANTHER" id="PTHR11265:SF0">
    <property type="entry name" value="12S RRNA N4-METHYLCYTIDINE METHYLTRANSFERASE"/>
    <property type="match status" value="1"/>
</dbReference>